<name>A0A433QRN2_9FUNG</name>
<evidence type="ECO:0000313" key="1">
    <source>
        <dbReference type="EMBL" id="RUS32452.1"/>
    </source>
</evidence>
<dbReference type="InterPro" id="IPR043129">
    <property type="entry name" value="ATPase_NBD"/>
</dbReference>
<sequence length="124" mass="14315">MTLWYNKYWGGRSFTVPCLISCVIFKPSPHNLTRPLQGIKERIKAELLPYLPVSDNAGDTQSRDIKFLRIPDYFTVLREPHFQRFSAWLGGEIVAKLVFPNPTNYISKVDYNESGPSVVHHKSY</sequence>
<evidence type="ECO:0000313" key="2">
    <source>
        <dbReference type="Proteomes" id="UP000274822"/>
    </source>
</evidence>
<dbReference type="EMBL" id="RBNJ01002039">
    <property type="protein sequence ID" value="RUS32452.1"/>
    <property type="molecule type" value="Genomic_DNA"/>
</dbReference>
<proteinExistence type="predicted"/>
<dbReference type="AlphaFoldDB" id="A0A433QRN2"/>
<reference evidence="1 2" key="1">
    <citation type="journal article" date="2018" name="New Phytol.">
        <title>Phylogenomics of Endogonaceae and evolution of mycorrhizas within Mucoromycota.</title>
        <authorList>
            <person name="Chang Y."/>
            <person name="Desiro A."/>
            <person name="Na H."/>
            <person name="Sandor L."/>
            <person name="Lipzen A."/>
            <person name="Clum A."/>
            <person name="Barry K."/>
            <person name="Grigoriev I.V."/>
            <person name="Martin F.M."/>
            <person name="Stajich J.E."/>
            <person name="Smith M.E."/>
            <person name="Bonito G."/>
            <person name="Spatafora J.W."/>
        </authorList>
    </citation>
    <scope>NUCLEOTIDE SEQUENCE [LARGE SCALE GENOMIC DNA]</scope>
    <source>
        <strain evidence="1 2">AD002</strain>
    </source>
</reference>
<dbReference type="Proteomes" id="UP000274822">
    <property type="component" value="Unassembled WGS sequence"/>
</dbReference>
<accession>A0A433QRN2</accession>
<dbReference type="Gene3D" id="3.30.420.40">
    <property type="match status" value="1"/>
</dbReference>
<comment type="caution">
    <text evidence="1">The sequence shown here is derived from an EMBL/GenBank/DDBJ whole genome shotgun (WGS) entry which is preliminary data.</text>
</comment>
<keyword evidence="2" id="KW-1185">Reference proteome</keyword>
<organism evidence="1 2">
    <name type="scientific">Jimgerdemannia flammicorona</name>
    <dbReference type="NCBI Taxonomy" id="994334"/>
    <lineage>
        <taxon>Eukaryota</taxon>
        <taxon>Fungi</taxon>
        <taxon>Fungi incertae sedis</taxon>
        <taxon>Mucoromycota</taxon>
        <taxon>Mucoromycotina</taxon>
        <taxon>Endogonomycetes</taxon>
        <taxon>Endogonales</taxon>
        <taxon>Endogonaceae</taxon>
        <taxon>Jimgerdemannia</taxon>
    </lineage>
</organism>
<gene>
    <name evidence="1" type="ORF">BC938DRAFT_475346</name>
</gene>
<dbReference type="SUPFAM" id="SSF53067">
    <property type="entry name" value="Actin-like ATPase domain"/>
    <property type="match status" value="1"/>
</dbReference>
<protein>
    <submittedName>
        <fullName evidence="1">Uncharacterized protein</fullName>
    </submittedName>
</protein>